<organism evidence="2 3">
    <name type="scientific">Weissella confusa</name>
    <name type="common">Lactobacillus confusus</name>
    <dbReference type="NCBI Taxonomy" id="1583"/>
    <lineage>
        <taxon>Bacteria</taxon>
        <taxon>Bacillati</taxon>
        <taxon>Bacillota</taxon>
        <taxon>Bacilli</taxon>
        <taxon>Lactobacillales</taxon>
        <taxon>Lactobacillaceae</taxon>
        <taxon>Weissella</taxon>
    </lineage>
</organism>
<feature type="domain" description="Mga helix-turn-helix" evidence="1">
    <location>
        <begin position="83"/>
        <end position="164"/>
    </location>
</feature>
<protein>
    <recommendedName>
        <fullName evidence="1">Mga helix-turn-helix domain-containing protein</fullName>
    </recommendedName>
</protein>
<comment type="caution">
    <text evidence="2">The sequence shown here is derived from an EMBL/GenBank/DDBJ whole genome shotgun (WGS) entry which is preliminary data.</text>
</comment>
<dbReference type="EMBL" id="JAAAMQ010000002">
    <property type="protein sequence ID" value="NBA10960.1"/>
    <property type="molecule type" value="Genomic_DNA"/>
</dbReference>
<dbReference type="AlphaFoldDB" id="A0AAJ2YVV7"/>
<dbReference type="Pfam" id="PF05043">
    <property type="entry name" value="Mga"/>
    <property type="match status" value="1"/>
</dbReference>
<reference evidence="2" key="1">
    <citation type="submission" date="2020-01" db="EMBL/GenBank/DDBJ databases">
        <title>First Reported Case and Whole Genome of Weissella confusa in an Equid.</title>
        <authorList>
            <person name="Little S.V."/>
            <person name="Lawhon S.D."/>
        </authorList>
    </citation>
    <scope>NUCLEOTIDE SEQUENCE</scope>
    <source>
        <strain evidence="2">718955</strain>
    </source>
</reference>
<accession>A0AAJ2YVV7</accession>
<evidence type="ECO:0000259" key="1">
    <source>
        <dbReference type="Pfam" id="PF05043"/>
    </source>
</evidence>
<name>A0AAJ2YVV7_WEICO</name>
<dbReference type="RefSeq" id="WP_161690329.1">
    <property type="nucleotide sequence ID" value="NZ_JAAAMQ010000002.1"/>
</dbReference>
<proteinExistence type="predicted"/>
<gene>
    <name evidence="2" type="ORF">GTU77_01830</name>
</gene>
<dbReference type="Proteomes" id="UP000719917">
    <property type="component" value="Unassembled WGS sequence"/>
</dbReference>
<evidence type="ECO:0000313" key="3">
    <source>
        <dbReference type="Proteomes" id="UP000719917"/>
    </source>
</evidence>
<sequence length="497" mass="58513">MEWLLGKREYKKLQLFRFLYQSSGSFMTLAEIETHFGWSKYMTETLVTELIADEKENHIPRHIQLVYDADTRIIHWLPGYSVSLVRMERKYTLESHAFQLLIATLKDRPFSLNEIAKKSGVNLNHLNEDKHELNKRLGASGVRLNSANRLEGNETVLRIMYERLIFGATDTVDDLGNYFDEETMQCVQRIIGYYEFSQNKRLTVRRRYIMAITIAVWVARMDVACFIPRDNDFDVLVDTPDFNPQMAAVYDKVKQMAEGFTNITPGHLNREIRYGMTALISNGFLQASLVANADRHYFRFYNGVIDIIKQQYLRQFRTLMPADTEDDIKTNLDRAMIAFYFLYKIDYRGHDDQMPRHSLLPEYELFTEQVFDGIREHFGVESHEIRSRLFAMFYNVFLHAISRDVMIPKMTIMLEFDNPGLQQEIESLLRRRYELNIDYIEDPTIADAVLADHLMPLAPNKRLFIWQMPPSFAELDVFMHEAVNLTMTRFKNQRDSE</sequence>
<evidence type="ECO:0000313" key="2">
    <source>
        <dbReference type="EMBL" id="NBA10960.1"/>
    </source>
</evidence>
<dbReference type="InterPro" id="IPR007737">
    <property type="entry name" value="Mga_HTH"/>
</dbReference>